<evidence type="ECO:0000313" key="4">
    <source>
        <dbReference type="Proteomes" id="UP000245207"/>
    </source>
</evidence>
<reference evidence="3 4" key="1">
    <citation type="journal article" date="2018" name="Mol. Plant">
        <title>The genome of Artemisia annua provides insight into the evolution of Asteraceae family and artemisinin biosynthesis.</title>
        <authorList>
            <person name="Shen Q."/>
            <person name="Zhang L."/>
            <person name="Liao Z."/>
            <person name="Wang S."/>
            <person name="Yan T."/>
            <person name="Shi P."/>
            <person name="Liu M."/>
            <person name="Fu X."/>
            <person name="Pan Q."/>
            <person name="Wang Y."/>
            <person name="Lv Z."/>
            <person name="Lu X."/>
            <person name="Zhang F."/>
            <person name="Jiang W."/>
            <person name="Ma Y."/>
            <person name="Chen M."/>
            <person name="Hao X."/>
            <person name="Li L."/>
            <person name="Tang Y."/>
            <person name="Lv G."/>
            <person name="Zhou Y."/>
            <person name="Sun X."/>
            <person name="Brodelius P.E."/>
            <person name="Rose J.K.C."/>
            <person name="Tang K."/>
        </authorList>
    </citation>
    <scope>NUCLEOTIDE SEQUENCE [LARGE SCALE GENOMIC DNA]</scope>
    <source>
        <strain evidence="4">cv. Huhao1</strain>
        <tissue evidence="3">Leaf</tissue>
    </source>
</reference>
<dbReference type="AlphaFoldDB" id="A0A2U1N885"/>
<evidence type="ECO:0000259" key="2">
    <source>
        <dbReference type="PROSITE" id="PS50102"/>
    </source>
</evidence>
<dbReference type="SMART" id="SM00360">
    <property type="entry name" value="RRM"/>
    <property type="match status" value="1"/>
</dbReference>
<dbReference type="Gene3D" id="3.30.70.330">
    <property type="match status" value="1"/>
</dbReference>
<dbReference type="GO" id="GO:0003723">
    <property type="term" value="F:RNA binding"/>
    <property type="evidence" value="ECO:0007669"/>
    <property type="project" value="UniProtKB-UniRule"/>
</dbReference>
<dbReference type="PROSITE" id="PS50102">
    <property type="entry name" value="RRM"/>
    <property type="match status" value="1"/>
</dbReference>
<dbReference type="Proteomes" id="UP000245207">
    <property type="component" value="Unassembled WGS sequence"/>
</dbReference>
<sequence>MAAYRDYVWKIGNKKKVDRRSNHRELDRFSVNFYVSNFPSFLTARDLWKEFEGYGKLVDVYIARKVSKLGKRFVFIRYANVIEERKLEARLQMMCIGNFHLFVWQDSTEIIQQKLITWRSKEKM</sequence>
<keyword evidence="4" id="KW-1185">Reference proteome</keyword>
<dbReference type="EMBL" id="PKPP01003379">
    <property type="protein sequence ID" value="PWA69704.1"/>
    <property type="molecule type" value="Genomic_DNA"/>
</dbReference>
<dbReference type="InterPro" id="IPR000504">
    <property type="entry name" value="RRM_dom"/>
</dbReference>
<dbReference type="CDD" id="cd00590">
    <property type="entry name" value="RRM_SF"/>
    <property type="match status" value="1"/>
</dbReference>
<dbReference type="InterPro" id="IPR012677">
    <property type="entry name" value="Nucleotide-bd_a/b_plait_sf"/>
</dbReference>
<keyword evidence="1" id="KW-0694">RNA-binding</keyword>
<gene>
    <name evidence="3" type="ORF">CTI12_AA294250</name>
</gene>
<evidence type="ECO:0000313" key="3">
    <source>
        <dbReference type="EMBL" id="PWA69704.1"/>
    </source>
</evidence>
<name>A0A2U1N885_ARTAN</name>
<accession>A0A2U1N885</accession>
<dbReference type="SUPFAM" id="SSF54928">
    <property type="entry name" value="RNA-binding domain, RBD"/>
    <property type="match status" value="1"/>
</dbReference>
<feature type="domain" description="RRM" evidence="2">
    <location>
        <begin position="31"/>
        <end position="80"/>
    </location>
</feature>
<proteinExistence type="predicted"/>
<dbReference type="OrthoDB" id="1750209at2759"/>
<dbReference type="Pfam" id="PF00076">
    <property type="entry name" value="RRM_1"/>
    <property type="match status" value="1"/>
</dbReference>
<dbReference type="InterPro" id="IPR035979">
    <property type="entry name" value="RBD_domain_sf"/>
</dbReference>
<protein>
    <recommendedName>
        <fullName evidence="2">RRM domain-containing protein</fullName>
    </recommendedName>
</protein>
<evidence type="ECO:0000256" key="1">
    <source>
        <dbReference type="PROSITE-ProRule" id="PRU00176"/>
    </source>
</evidence>
<comment type="caution">
    <text evidence="3">The sequence shown here is derived from an EMBL/GenBank/DDBJ whole genome shotgun (WGS) entry which is preliminary data.</text>
</comment>
<organism evidence="3 4">
    <name type="scientific">Artemisia annua</name>
    <name type="common">Sweet wormwood</name>
    <dbReference type="NCBI Taxonomy" id="35608"/>
    <lineage>
        <taxon>Eukaryota</taxon>
        <taxon>Viridiplantae</taxon>
        <taxon>Streptophyta</taxon>
        <taxon>Embryophyta</taxon>
        <taxon>Tracheophyta</taxon>
        <taxon>Spermatophyta</taxon>
        <taxon>Magnoliopsida</taxon>
        <taxon>eudicotyledons</taxon>
        <taxon>Gunneridae</taxon>
        <taxon>Pentapetalae</taxon>
        <taxon>asterids</taxon>
        <taxon>campanulids</taxon>
        <taxon>Asterales</taxon>
        <taxon>Asteraceae</taxon>
        <taxon>Asteroideae</taxon>
        <taxon>Anthemideae</taxon>
        <taxon>Artemisiinae</taxon>
        <taxon>Artemisia</taxon>
    </lineage>
</organism>